<feature type="region of interest" description="Disordered" evidence="2">
    <location>
        <begin position="295"/>
        <end position="332"/>
    </location>
</feature>
<comment type="similarity">
    <text evidence="1">Belongs to the FAM90 family.</text>
</comment>
<feature type="region of interest" description="Disordered" evidence="2">
    <location>
        <begin position="122"/>
        <end position="211"/>
    </location>
</feature>
<protein>
    <recommendedName>
        <fullName evidence="3">Zinc knuckle domain-containing protein</fullName>
    </recommendedName>
</protein>
<feature type="compositionally biased region" description="Basic and acidic residues" evidence="2">
    <location>
        <begin position="194"/>
        <end position="211"/>
    </location>
</feature>
<dbReference type="PANTHER" id="PTHR16035:SF14">
    <property type="entry name" value="FAMILY WITH SEQUENCE SIMILARITY 90 MEMBER A11, PSEUDOGENE-RELATED"/>
    <property type="match status" value="1"/>
</dbReference>
<evidence type="ECO:0000259" key="3">
    <source>
        <dbReference type="Pfam" id="PF15288"/>
    </source>
</evidence>
<name>A0AAD4TKG0_OVIAM</name>
<sequence length="418" mass="46279">MGLGDADEAVSRATSTLIYHQIYSERPLRQQEMMFMQSVYRTHTSPTMAMDLESYPLTHIYIEPISPERVFPDIHSDEVKCKDCGAFGHTARSLRCPMKRWQGALVPLPLGSRFGKENLAWKLQDPPAPGTPNAAEREEEERQRKEEQQRKLLQRFPRRPRARQPQSWKEEPEPGLCLRHPNMPLLIHTSKRKSVQDPDHSRGSPTWKDDVKSSLPAVPLIGKNLVQASKGCIEAPGKRWAQSPTDPTLTCVNPPKKPRLSPVQTPQQSTPTADLGAFLNLPPPPSTAGCGPRMAFGASRETPAQGQRFDLQPPADRSPSKSVRGVPAAHPPPISIFVRAQPLRMRFLRDAEGCWSCRYTVPPSLGLTEQPAPPAQSPSVDQAPEGLAVPGPRSVLYDDLLVSSSSKESDWDADTSGN</sequence>
<gene>
    <name evidence="4" type="ORF">MG293_020405</name>
</gene>
<organism evidence="4 5">
    <name type="scientific">Ovis ammon polii</name>
    <dbReference type="NCBI Taxonomy" id="230172"/>
    <lineage>
        <taxon>Eukaryota</taxon>
        <taxon>Metazoa</taxon>
        <taxon>Chordata</taxon>
        <taxon>Craniata</taxon>
        <taxon>Vertebrata</taxon>
        <taxon>Euteleostomi</taxon>
        <taxon>Mammalia</taxon>
        <taxon>Eutheria</taxon>
        <taxon>Laurasiatheria</taxon>
        <taxon>Artiodactyla</taxon>
        <taxon>Ruminantia</taxon>
        <taxon>Pecora</taxon>
        <taxon>Bovidae</taxon>
        <taxon>Caprinae</taxon>
        <taxon>Ovis</taxon>
    </lineage>
</organism>
<dbReference type="PANTHER" id="PTHR16035">
    <property type="entry name" value="PROTEIN FAM90A1"/>
    <property type="match status" value="1"/>
</dbReference>
<feature type="region of interest" description="Disordered" evidence="2">
    <location>
        <begin position="368"/>
        <end position="392"/>
    </location>
</feature>
<dbReference type="InterPro" id="IPR039213">
    <property type="entry name" value="FAM90"/>
</dbReference>
<evidence type="ECO:0000256" key="2">
    <source>
        <dbReference type="SAM" id="MobiDB-lite"/>
    </source>
</evidence>
<feature type="compositionally biased region" description="Polar residues" evidence="2">
    <location>
        <begin position="262"/>
        <end position="271"/>
    </location>
</feature>
<evidence type="ECO:0000313" key="5">
    <source>
        <dbReference type="Proteomes" id="UP001214576"/>
    </source>
</evidence>
<feature type="domain" description="Zinc knuckle" evidence="3">
    <location>
        <begin position="79"/>
        <end position="119"/>
    </location>
</feature>
<proteinExistence type="inferred from homology"/>
<feature type="compositionally biased region" description="Basic residues" evidence="2">
    <location>
        <begin position="152"/>
        <end position="162"/>
    </location>
</feature>
<dbReference type="InterPro" id="IPR041670">
    <property type="entry name" value="Znf-CCHC_6"/>
</dbReference>
<dbReference type="Pfam" id="PF15288">
    <property type="entry name" value="zf-CCHC_6"/>
    <property type="match status" value="1"/>
</dbReference>
<keyword evidence="5" id="KW-1185">Reference proteome</keyword>
<accession>A0AAD4TKG0</accession>
<evidence type="ECO:0000256" key="1">
    <source>
        <dbReference type="ARBA" id="ARBA00007943"/>
    </source>
</evidence>
<evidence type="ECO:0000313" key="4">
    <source>
        <dbReference type="EMBL" id="KAI4529727.1"/>
    </source>
</evidence>
<comment type="caution">
    <text evidence="4">The sequence shown here is derived from an EMBL/GenBank/DDBJ whole genome shotgun (WGS) entry which is preliminary data.</text>
</comment>
<feature type="region of interest" description="Disordered" evidence="2">
    <location>
        <begin position="399"/>
        <end position="418"/>
    </location>
</feature>
<reference evidence="4" key="1">
    <citation type="submission" date="2022-03" db="EMBL/GenBank/DDBJ databases">
        <title>Genomic analyses of argali, domestic sheep and their hybrids provide insights into chromosomal evolution, heterosis and genetic basis of agronomic traits.</title>
        <authorList>
            <person name="Li M."/>
        </authorList>
    </citation>
    <scope>NUCLEOTIDE SEQUENCE</scope>
    <source>
        <strain evidence="4">CAU-MHL-2022a</strain>
        <tissue evidence="4">Skin</tissue>
    </source>
</reference>
<dbReference type="Proteomes" id="UP001214576">
    <property type="component" value="Unassembled WGS sequence"/>
</dbReference>
<feature type="compositionally biased region" description="Basic and acidic residues" evidence="2">
    <location>
        <begin position="140"/>
        <end position="150"/>
    </location>
</feature>
<feature type="compositionally biased region" description="Polar residues" evidence="2">
    <location>
        <begin position="242"/>
        <end position="251"/>
    </location>
</feature>
<dbReference type="EMBL" id="JAKZEL010000027">
    <property type="protein sequence ID" value="KAI4529727.1"/>
    <property type="molecule type" value="Genomic_DNA"/>
</dbReference>
<dbReference type="AlphaFoldDB" id="A0AAD4TKG0"/>
<feature type="region of interest" description="Disordered" evidence="2">
    <location>
        <begin position="237"/>
        <end position="271"/>
    </location>
</feature>